<keyword evidence="8" id="KW-1185">Reference proteome</keyword>
<reference evidence="7" key="1">
    <citation type="submission" date="2020-11" db="EMBL/GenBank/DDBJ databases">
        <authorList>
            <consortium name="DOE Joint Genome Institute"/>
            <person name="Ahrendt S."/>
            <person name="Riley R."/>
            <person name="Andreopoulos W."/>
            <person name="LaButti K."/>
            <person name="Pangilinan J."/>
            <person name="Ruiz-duenas F.J."/>
            <person name="Barrasa J.M."/>
            <person name="Sanchez-Garcia M."/>
            <person name="Camarero S."/>
            <person name="Miyauchi S."/>
            <person name="Serrano A."/>
            <person name="Linde D."/>
            <person name="Babiker R."/>
            <person name="Drula E."/>
            <person name="Ayuso-Fernandez I."/>
            <person name="Pacheco R."/>
            <person name="Padilla G."/>
            <person name="Ferreira P."/>
            <person name="Barriuso J."/>
            <person name="Kellner H."/>
            <person name="Castanera R."/>
            <person name="Alfaro M."/>
            <person name="Ramirez L."/>
            <person name="Pisabarro A.G."/>
            <person name="Kuo A."/>
            <person name="Tritt A."/>
            <person name="Lipzen A."/>
            <person name="He G."/>
            <person name="Yan M."/>
            <person name="Ng V."/>
            <person name="Cullen D."/>
            <person name="Martin F."/>
            <person name="Rosso M.-N."/>
            <person name="Henrissat B."/>
            <person name="Hibbett D."/>
            <person name="Martinez A.T."/>
            <person name="Grigoriev I.V."/>
        </authorList>
    </citation>
    <scope>NUCLEOTIDE SEQUENCE</scope>
    <source>
        <strain evidence="7">AH 44721</strain>
    </source>
</reference>
<evidence type="ECO:0000256" key="1">
    <source>
        <dbReference type="ARBA" id="ARBA00004141"/>
    </source>
</evidence>
<protein>
    <submittedName>
        <fullName evidence="7">EXS family-domain-containing protein</fullName>
    </submittedName>
</protein>
<feature type="transmembrane region" description="Helical" evidence="5">
    <location>
        <begin position="116"/>
        <end position="137"/>
    </location>
</feature>
<feature type="domain" description="EXS" evidence="6">
    <location>
        <begin position="200"/>
        <end position="458"/>
    </location>
</feature>
<dbReference type="EMBL" id="JADNYJ010000026">
    <property type="protein sequence ID" value="KAF8904444.1"/>
    <property type="molecule type" value="Genomic_DNA"/>
</dbReference>
<dbReference type="PANTHER" id="PTHR10783">
    <property type="entry name" value="XENOTROPIC AND POLYTROPIC RETROVIRUS RECEPTOR 1-RELATED"/>
    <property type="match status" value="1"/>
</dbReference>
<evidence type="ECO:0000259" key="6">
    <source>
        <dbReference type="PROSITE" id="PS51380"/>
    </source>
</evidence>
<dbReference type="Pfam" id="PF03124">
    <property type="entry name" value="EXS"/>
    <property type="match status" value="1"/>
</dbReference>
<evidence type="ECO:0000256" key="5">
    <source>
        <dbReference type="SAM" id="Phobius"/>
    </source>
</evidence>
<organism evidence="7 8">
    <name type="scientific">Gymnopilus junonius</name>
    <name type="common">Spectacular rustgill mushroom</name>
    <name type="synonym">Gymnopilus spectabilis subsp. junonius</name>
    <dbReference type="NCBI Taxonomy" id="109634"/>
    <lineage>
        <taxon>Eukaryota</taxon>
        <taxon>Fungi</taxon>
        <taxon>Dikarya</taxon>
        <taxon>Basidiomycota</taxon>
        <taxon>Agaricomycotina</taxon>
        <taxon>Agaricomycetes</taxon>
        <taxon>Agaricomycetidae</taxon>
        <taxon>Agaricales</taxon>
        <taxon>Agaricineae</taxon>
        <taxon>Hymenogastraceae</taxon>
        <taxon>Gymnopilus</taxon>
    </lineage>
</organism>
<sequence>MTITDNDEIQYHLSFPLPYRTLFLVGLGILGWATNLHGLDALGVDVVATMELRTEHSHSKMLISMHNSAVLNHSKAIELYHSSYRIFFDFSTFCFLSWLLYRMVTHGNLSLVDAYGYIPVITAIVVILILLCPYNIFMKVEREKFIGAIWRCVFPPSSGPIYFSDVVFADIGTSFAKVFGDVWLSLWMLKPGNSILFPPIQDGLLYWIFPTIMSFPFFLRLRQCIIEYYWEPSHTRRPLFNALKYATSFPVIFLSAAQRIVVTDLMKEKGSTIKGEAWHGEHPLFRLWLLAAVINSLYSFWWDVTNDWGLDLLRFDSHKSVERQVPKPLLLSRMHSDPPLPEQIHPASFLGEHSKHRHRQSCYGLRAVLLYPRAIYPIIIFLNLLLRMTWSIKLSTHMHSFQDGSVAFFWLEVAELVRRWLWVFVRVEWEVIKKAREGVPTITLDERSGDESEYEFPTLPDMRTGA</sequence>
<evidence type="ECO:0000256" key="3">
    <source>
        <dbReference type="ARBA" id="ARBA00022989"/>
    </source>
</evidence>
<gene>
    <name evidence="7" type="ORF">CPB84DRAFT_1814437</name>
</gene>
<evidence type="ECO:0000256" key="2">
    <source>
        <dbReference type="ARBA" id="ARBA00022692"/>
    </source>
</evidence>
<evidence type="ECO:0000313" key="8">
    <source>
        <dbReference type="Proteomes" id="UP000724874"/>
    </source>
</evidence>
<dbReference type="PROSITE" id="PS51380">
    <property type="entry name" value="EXS"/>
    <property type="match status" value="1"/>
</dbReference>
<proteinExistence type="predicted"/>
<keyword evidence="2 5" id="KW-0812">Transmembrane</keyword>
<comment type="caution">
    <text evidence="7">The sequence shown here is derived from an EMBL/GenBank/DDBJ whole genome shotgun (WGS) entry which is preliminary data.</text>
</comment>
<dbReference type="AlphaFoldDB" id="A0A9P5TP17"/>
<feature type="transmembrane region" description="Helical" evidence="5">
    <location>
        <begin position="86"/>
        <end position="104"/>
    </location>
</feature>
<name>A0A9P5TP17_GYMJU</name>
<keyword evidence="4 5" id="KW-0472">Membrane</keyword>
<comment type="subcellular location">
    <subcellularLocation>
        <location evidence="1">Membrane</location>
        <topology evidence="1">Multi-pass membrane protein</topology>
    </subcellularLocation>
</comment>
<dbReference type="PANTHER" id="PTHR10783:SF46">
    <property type="entry name" value="PROTEIN ERD1 HOMOLOG 2"/>
    <property type="match status" value="1"/>
</dbReference>
<dbReference type="OrthoDB" id="2159384at2759"/>
<evidence type="ECO:0000256" key="4">
    <source>
        <dbReference type="ARBA" id="ARBA00023136"/>
    </source>
</evidence>
<dbReference type="InterPro" id="IPR004342">
    <property type="entry name" value="EXS_C"/>
</dbReference>
<evidence type="ECO:0000313" key="7">
    <source>
        <dbReference type="EMBL" id="KAF8904444.1"/>
    </source>
</evidence>
<keyword evidence="3 5" id="KW-1133">Transmembrane helix</keyword>
<accession>A0A9P5TP17</accession>
<feature type="transmembrane region" description="Helical" evidence="5">
    <location>
        <begin position="374"/>
        <end position="392"/>
    </location>
</feature>
<dbReference type="GO" id="GO:0005737">
    <property type="term" value="C:cytoplasm"/>
    <property type="evidence" value="ECO:0007669"/>
    <property type="project" value="TreeGrafter"/>
</dbReference>
<dbReference type="Proteomes" id="UP000724874">
    <property type="component" value="Unassembled WGS sequence"/>
</dbReference>
<dbReference type="GO" id="GO:0016020">
    <property type="term" value="C:membrane"/>
    <property type="evidence" value="ECO:0007669"/>
    <property type="project" value="UniProtKB-SubCell"/>
</dbReference>